<evidence type="ECO:0000256" key="1">
    <source>
        <dbReference type="SAM" id="Phobius"/>
    </source>
</evidence>
<gene>
    <name evidence="2" type="ORF">A3C15_04215</name>
</gene>
<dbReference type="STRING" id="1798682.A3C15_04215"/>
<name>A0A1F6M7D1_9BACT</name>
<dbReference type="Proteomes" id="UP000176532">
    <property type="component" value="Unassembled WGS sequence"/>
</dbReference>
<reference evidence="2 3" key="1">
    <citation type="journal article" date="2016" name="Nat. Commun.">
        <title>Thousands of microbial genomes shed light on interconnected biogeochemical processes in an aquifer system.</title>
        <authorList>
            <person name="Anantharaman K."/>
            <person name="Brown C.T."/>
            <person name="Hug L.A."/>
            <person name="Sharon I."/>
            <person name="Castelle C.J."/>
            <person name="Probst A.J."/>
            <person name="Thomas B.C."/>
            <person name="Singh A."/>
            <person name="Wilkins M.J."/>
            <person name="Karaoz U."/>
            <person name="Brodie E.L."/>
            <person name="Williams K.H."/>
            <person name="Hubbard S.S."/>
            <person name="Banfield J.F."/>
        </authorList>
    </citation>
    <scope>NUCLEOTIDE SEQUENCE [LARGE SCALE GENOMIC DNA]</scope>
</reference>
<comment type="caution">
    <text evidence="2">The sequence shown here is derived from an EMBL/GenBank/DDBJ whole genome shotgun (WGS) entry which is preliminary data.</text>
</comment>
<dbReference type="EMBL" id="MFQD01000046">
    <property type="protein sequence ID" value="OGH67463.1"/>
    <property type="molecule type" value="Genomic_DNA"/>
</dbReference>
<evidence type="ECO:0000313" key="3">
    <source>
        <dbReference type="Proteomes" id="UP000176532"/>
    </source>
</evidence>
<keyword evidence="1" id="KW-0472">Membrane</keyword>
<sequence>MKVRKESAMMLKIINFAGNTALNAALLCIGAGMVVYRKGAAAGRKARSAATQFANGLTASD</sequence>
<evidence type="ECO:0000313" key="2">
    <source>
        <dbReference type="EMBL" id="OGH67463.1"/>
    </source>
</evidence>
<dbReference type="AlphaFoldDB" id="A0A1F6M7D1"/>
<proteinExistence type="predicted"/>
<protein>
    <submittedName>
        <fullName evidence="2">Uncharacterized protein</fullName>
    </submittedName>
</protein>
<keyword evidence="1" id="KW-1133">Transmembrane helix</keyword>
<organism evidence="2 3">
    <name type="scientific">Candidatus Magasanikbacteria bacterium RIFCSPHIGHO2_02_FULL_50_9b</name>
    <dbReference type="NCBI Taxonomy" id="1798682"/>
    <lineage>
        <taxon>Bacteria</taxon>
        <taxon>Candidatus Magasanikiibacteriota</taxon>
    </lineage>
</organism>
<keyword evidence="1" id="KW-0812">Transmembrane</keyword>
<accession>A0A1F6M7D1</accession>
<feature type="transmembrane region" description="Helical" evidence="1">
    <location>
        <begin position="13"/>
        <end position="36"/>
    </location>
</feature>